<dbReference type="EMBL" id="MGDI01000010">
    <property type="protein sequence ID" value="OGL54632.1"/>
    <property type="molecule type" value="Genomic_DNA"/>
</dbReference>
<dbReference type="InterPro" id="IPR036514">
    <property type="entry name" value="SGNH_hydro_sf"/>
</dbReference>
<reference evidence="2 3" key="1">
    <citation type="journal article" date="2016" name="Nat. Commun.">
        <title>Thousands of microbial genomes shed light on interconnected biogeochemical processes in an aquifer system.</title>
        <authorList>
            <person name="Anantharaman K."/>
            <person name="Brown C.T."/>
            <person name="Hug L.A."/>
            <person name="Sharon I."/>
            <person name="Castelle C.J."/>
            <person name="Probst A.J."/>
            <person name="Thomas B.C."/>
            <person name="Singh A."/>
            <person name="Wilkins M.J."/>
            <person name="Karaoz U."/>
            <person name="Brodie E.L."/>
            <person name="Williams K.H."/>
            <person name="Hubbard S.S."/>
            <person name="Banfield J.F."/>
        </authorList>
    </citation>
    <scope>NUCLEOTIDE SEQUENCE [LARGE SCALE GENOMIC DNA]</scope>
</reference>
<keyword evidence="1" id="KW-1133">Transmembrane helix</keyword>
<dbReference type="Proteomes" id="UP000178082">
    <property type="component" value="Unassembled WGS sequence"/>
</dbReference>
<organism evidence="2 3">
    <name type="scientific">Candidatus Schekmanbacteria bacterium RIFCSPLOWO2_12_FULL_38_15</name>
    <dbReference type="NCBI Taxonomy" id="1817883"/>
    <lineage>
        <taxon>Bacteria</taxon>
        <taxon>Candidatus Schekmaniibacteriota</taxon>
    </lineage>
</organism>
<keyword evidence="1" id="KW-0812">Transmembrane</keyword>
<protein>
    <recommendedName>
        <fullName evidence="4">SGNH hydrolase-type esterase domain-containing protein</fullName>
    </recommendedName>
</protein>
<accession>A0A1F7SLG8</accession>
<dbReference type="STRING" id="1817883.A3G31_12180"/>
<comment type="caution">
    <text evidence="2">The sequence shown here is derived from an EMBL/GenBank/DDBJ whole genome shotgun (WGS) entry which is preliminary data.</text>
</comment>
<dbReference type="AlphaFoldDB" id="A0A1F7SLG8"/>
<dbReference type="Gene3D" id="3.40.50.1110">
    <property type="entry name" value="SGNH hydrolase"/>
    <property type="match status" value="1"/>
</dbReference>
<evidence type="ECO:0000313" key="2">
    <source>
        <dbReference type="EMBL" id="OGL54632.1"/>
    </source>
</evidence>
<evidence type="ECO:0000256" key="1">
    <source>
        <dbReference type="SAM" id="Phobius"/>
    </source>
</evidence>
<dbReference type="SUPFAM" id="SSF52266">
    <property type="entry name" value="SGNH hydrolase"/>
    <property type="match status" value="1"/>
</dbReference>
<sequence length="349" mass="40919">MESKKNSNLFYISYLVIVLIVSLIAAEIFMRIFNICPLPKDYRVYITDKYLPYKYIPNIKFRIKRSGEFDVMVKINSVSFRDFEHNYQKPIGVYRIVGLGDSFTMGAGAEFKDSYFYKLEKMLNEKYSPKKIEIIKTGTGGYFTEPERILLEHYGIRYSPDLIIAGFLPNDIIGTYYGASSVQVKNGFLSTKESSDIGKTGMRLFKRYHLARVFIRAYISYKLKKEKPAKWEEIYKENGFHEKDWRKVEQEFQKIIEIGKSIGSPVVIVNIPEFPSFLKDVDFSYTGKRLERFSKENGYLYIDTYPQIIKEIKKGKMLFWKKDGHCTPYGYEVIARAIYEKLVESNVIR</sequence>
<evidence type="ECO:0000313" key="3">
    <source>
        <dbReference type="Proteomes" id="UP000178082"/>
    </source>
</evidence>
<keyword evidence="1" id="KW-0472">Membrane</keyword>
<evidence type="ECO:0008006" key="4">
    <source>
        <dbReference type="Google" id="ProtNLM"/>
    </source>
</evidence>
<name>A0A1F7SLG8_9BACT</name>
<proteinExistence type="predicted"/>
<gene>
    <name evidence="2" type="ORF">A3G31_12180</name>
</gene>
<feature type="transmembrane region" description="Helical" evidence="1">
    <location>
        <begin position="12"/>
        <end position="33"/>
    </location>
</feature>